<feature type="domain" description="Myosin motor" evidence="7">
    <location>
        <begin position="1"/>
        <end position="127"/>
    </location>
</feature>
<protein>
    <recommendedName>
        <fullName evidence="7">Myosin motor domain-containing protein</fullName>
    </recommendedName>
</protein>
<reference evidence="8 9" key="1">
    <citation type="submission" date="2021-05" db="EMBL/GenBank/DDBJ databases">
        <title>Genome Assembly of Synthetic Allotetraploid Brassica napus Reveals Homoeologous Exchanges between Subgenomes.</title>
        <authorList>
            <person name="Davis J.T."/>
        </authorList>
    </citation>
    <scope>NUCLEOTIDE SEQUENCE [LARGE SCALE GENOMIC DNA]</scope>
    <source>
        <strain evidence="9">cv. Da-Ae</strain>
        <tissue evidence="8">Seedling</tissue>
    </source>
</reference>
<organism evidence="8 9">
    <name type="scientific">Brassica napus</name>
    <name type="common">Rape</name>
    <dbReference type="NCBI Taxonomy" id="3708"/>
    <lineage>
        <taxon>Eukaryota</taxon>
        <taxon>Viridiplantae</taxon>
        <taxon>Streptophyta</taxon>
        <taxon>Embryophyta</taxon>
        <taxon>Tracheophyta</taxon>
        <taxon>Spermatophyta</taxon>
        <taxon>Magnoliopsida</taxon>
        <taxon>eudicotyledons</taxon>
        <taxon>Gunneridae</taxon>
        <taxon>Pentapetalae</taxon>
        <taxon>rosids</taxon>
        <taxon>malvids</taxon>
        <taxon>Brassicales</taxon>
        <taxon>Brassicaceae</taxon>
        <taxon>Brassiceae</taxon>
        <taxon>Brassica</taxon>
    </lineage>
</organism>
<dbReference type="PROSITE" id="PS51456">
    <property type="entry name" value="MYOSIN_MOTOR"/>
    <property type="match status" value="1"/>
</dbReference>
<keyword evidence="2" id="KW-0067">ATP-binding</keyword>
<evidence type="ECO:0000256" key="4">
    <source>
        <dbReference type="ARBA" id="ARBA00023175"/>
    </source>
</evidence>
<name>A0ABQ7ZJ01_BRANA</name>
<evidence type="ECO:0000256" key="6">
    <source>
        <dbReference type="PROSITE-ProRule" id="PRU00782"/>
    </source>
</evidence>
<dbReference type="Gene3D" id="1.20.58.530">
    <property type="match status" value="1"/>
</dbReference>
<dbReference type="InterPro" id="IPR036961">
    <property type="entry name" value="Kinesin_motor_dom_sf"/>
</dbReference>
<evidence type="ECO:0000256" key="5">
    <source>
        <dbReference type="ARBA" id="ARBA00023203"/>
    </source>
</evidence>
<dbReference type="Pfam" id="PF00063">
    <property type="entry name" value="Myosin_head"/>
    <property type="match status" value="1"/>
</dbReference>
<evidence type="ECO:0000313" key="9">
    <source>
        <dbReference type="Proteomes" id="UP000824890"/>
    </source>
</evidence>
<evidence type="ECO:0000256" key="2">
    <source>
        <dbReference type="ARBA" id="ARBA00022840"/>
    </source>
</evidence>
<feature type="region of interest" description="Actin-binding" evidence="6">
    <location>
        <begin position="94"/>
        <end position="116"/>
    </location>
</feature>
<accession>A0ABQ7ZJ01</accession>
<dbReference type="SUPFAM" id="SSF52540">
    <property type="entry name" value="P-loop containing nucleoside triphosphate hydrolases"/>
    <property type="match status" value="1"/>
</dbReference>
<keyword evidence="1" id="KW-0547">Nucleotide-binding</keyword>
<keyword evidence="5 6" id="KW-0009">Actin-binding</keyword>
<comment type="caution">
    <text evidence="6">Lacks conserved residue(s) required for the propagation of feature annotation.</text>
</comment>
<keyword evidence="9" id="KW-1185">Reference proteome</keyword>
<evidence type="ECO:0000256" key="1">
    <source>
        <dbReference type="ARBA" id="ARBA00022741"/>
    </source>
</evidence>
<dbReference type="PANTHER" id="PTHR13140">
    <property type="entry name" value="MYOSIN"/>
    <property type="match status" value="1"/>
</dbReference>
<sequence length="186" mass="20732">ILKFDSKHEPSHGRECFMIACFVTYETTGFLQKNRDLLHLDSIQLLSSCSCHLPQAFASSMLIQSEKPVVGPLYKAGGADSQRLSVATKFKGQLFQLMQRLGNTTPQFIGCIMPNNVQSSGLYEQGLAKMLWGHRSGSNLTVWISYKSVSSEICQKIGVLEDTRNRTLHGILRTKALLEDTKHVVT</sequence>
<dbReference type="InterPro" id="IPR001609">
    <property type="entry name" value="Myosin_head_motor_dom-like"/>
</dbReference>
<comment type="similarity">
    <text evidence="6">Belongs to the TRAFAC class myosin-kinesin ATPase superfamily. Myosin family.</text>
</comment>
<evidence type="ECO:0000259" key="7">
    <source>
        <dbReference type="PROSITE" id="PS51456"/>
    </source>
</evidence>
<dbReference type="Gene3D" id="3.40.850.10">
    <property type="entry name" value="Kinesin motor domain"/>
    <property type="match status" value="1"/>
</dbReference>
<feature type="non-terminal residue" evidence="8">
    <location>
        <position position="1"/>
    </location>
</feature>
<keyword evidence="3 6" id="KW-0518">Myosin</keyword>
<dbReference type="InterPro" id="IPR027417">
    <property type="entry name" value="P-loop_NTPase"/>
</dbReference>
<proteinExistence type="inferred from homology"/>
<comment type="caution">
    <text evidence="8">The sequence shown here is derived from an EMBL/GenBank/DDBJ whole genome shotgun (WGS) entry which is preliminary data.</text>
</comment>
<dbReference type="EMBL" id="JAGKQM010000015">
    <property type="protein sequence ID" value="KAH0880214.1"/>
    <property type="molecule type" value="Genomic_DNA"/>
</dbReference>
<evidence type="ECO:0000256" key="3">
    <source>
        <dbReference type="ARBA" id="ARBA00023123"/>
    </source>
</evidence>
<dbReference type="Gene3D" id="1.20.120.720">
    <property type="entry name" value="Myosin VI head, motor domain, U50 subdomain"/>
    <property type="match status" value="1"/>
</dbReference>
<dbReference type="PANTHER" id="PTHR13140:SF780">
    <property type="entry name" value="MYOSIN-1"/>
    <property type="match status" value="1"/>
</dbReference>
<keyword evidence="4" id="KW-0505">Motor protein</keyword>
<gene>
    <name evidence="8" type="ORF">HID58_067608</name>
</gene>
<evidence type="ECO:0000313" key="8">
    <source>
        <dbReference type="EMBL" id="KAH0880214.1"/>
    </source>
</evidence>
<dbReference type="Proteomes" id="UP000824890">
    <property type="component" value="Unassembled WGS sequence"/>
</dbReference>